<dbReference type="KEGG" id="npy:NPRO_11560"/>
<feature type="domain" description="BioF2-like acetyltransferase" evidence="1">
    <location>
        <begin position="168"/>
        <end position="312"/>
    </location>
</feature>
<organism evidence="2 3">
    <name type="scientific">Candidatus Nitrosymbiomonas proteolyticus</name>
    <dbReference type="NCBI Taxonomy" id="2608984"/>
    <lineage>
        <taxon>Bacteria</taxon>
        <taxon>Bacillati</taxon>
        <taxon>Armatimonadota</taxon>
        <taxon>Armatimonadota incertae sedis</taxon>
        <taxon>Candidatus Nitrosymbiomonas</taxon>
    </lineage>
</organism>
<keyword evidence="2" id="KW-0808">Transferase</keyword>
<dbReference type="InterPro" id="IPR038740">
    <property type="entry name" value="BioF2-like_GNAT_dom"/>
</dbReference>
<dbReference type="Proteomes" id="UP000662873">
    <property type="component" value="Chromosome"/>
</dbReference>
<evidence type="ECO:0000313" key="3">
    <source>
        <dbReference type="Proteomes" id="UP000662873"/>
    </source>
</evidence>
<proteinExistence type="predicted"/>
<reference evidence="2" key="1">
    <citation type="journal article" name="DNA Res.">
        <title>The physiological potential of anammox bacteria as revealed by their core genome structure.</title>
        <authorList>
            <person name="Okubo T."/>
            <person name="Toyoda A."/>
            <person name="Fukuhara K."/>
            <person name="Uchiyama I."/>
            <person name="Harigaya Y."/>
            <person name="Kuroiwa M."/>
            <person name="Suzuki T."/>
            <person name="Murakami Y."/>
            <person name="Suwa Y."/>
            <person name="Takami H."/>
        </authorList>
    </citation>
    <scope>NUCLEOTIDE SEQUENCE</scope>
    <source>
        <strain evidence="2">317325-2</strain>
    </source>
</reference>
<dbReference type="Gene3D" id="3.40.630.30">
    <property type="match status" value="1"/>
</dbReference>
<evidence type="ECO:0000259" key="1">
    <source>
        <dbReference type="Pfam" id="PF13480"/>
    </source>
</evidence>
<sequence>MLRTKVETDPRWADRTEQPWKELQSKALSATPFQTWEWQSTWFRHFHGRQHPHVWTAYEGDDLVALMPFVLTRAPWRVLKPMGAGCSDYLEPLVRPGYENQANQALVEYVSDPATADLIDLHQLREGCPLVSDLPSGGDRPSLLAPQATCLKLNLPPTFEAYARGLSKSLRYDVKRLERMAEGRVEVVLADPQSAEAMFLEFLSHHQARWKRRGLPGAFVGKRRKSFHREWVVRAAEAGMLRLAGLRVDGNPAGALYAMVWGKSCYFYQSGFSPEFKSLSPGTLLVADAIRRSIDEGLEAFDFLRGDEPYKRRWKPQNVEKNLRYLSAAPTLPGRLALAASGTGFKLEGRLRARFEGRGLV</sequence>
<name>A0A809S9D2_9BACT</name>
<dbReference type="InterPro" id="IPR016181">
    <property type="entry name" value="Acyl_CoA_acyltransferase"/>
</dbReference>
<protein>
    <submittedName>
        <fullName evidence="2">Acetyltransferase GNAT family</fullName>
    </submittedName>
</protein>
<dbReference type="AlphaFoldDB" id="A0A809S9D2"/>
<dbReference type="EMBL" id="AP021858">
    <property type="protein sequence ID" value="BBO23561.1"/>
    <property type="molecule type" value="Genomic_DNA"/>
</dbReference>
<gene>
    <name evidence="2" type="ORF">NPRO_11560</name>
</gene>
<dbReference type="SUPFAM" id="SSF55729">
    <property type="entry name" value="Acyl-CoA N-acyltransferases (Nat)"/>
    <property type="match status" value="1"/>
</dbReference>
<evidence type="ECO:0000313" key="2">
    <source>
        <dbReference type="EMBL" id="BBO23561.1"/>
    </source>
</evidence>
<dbReference type="Pfam" id="PF13480">
    <property type="entry name" value="Acetyltransf_6"/>
    <property type="match status" value="1"/>
</dbReference>
<dbReference type="GO" id="GO:0016740">
    <property type="term" value="F:transferase activity"/>
    <property type="evidence" value="ECO:0007669"/>
    <property type="project" value="UniProtKB-KW"/>
</dbReference>
<accession>A0A809S9D2</accession>